<organism evidence="2 3">
    <name type="scientific">Cristinia sonorae</name>
    <dbReference type="NCBI Taxonomy" id="1940300"/>
    <lineage>
        <taxon>Eukaryota</taxon>
        <taxon>Fungi</taxon>
        <taxon>Dikarya</taxon>
        <taxon>Basidiomycota</taxon>
        <taxon>Agaricomycotina</taxon>
        <taxon>Agaricomycetes</taxon>
        <taxon>Agaricomycetidae</taxon>
        <taxon>Agaricales</taxon>
        <taxon>Pleurotineae</taxon>
        <taxon>Stephanosporaceae</taxon>
        <taxon>Cristinia</taxon>
    </lineage>
</organism>
<comment type="caution">
    <text evidence="2">The sequence shown here is derived from an EMBL/GenBank/DDBJ whole genome shotgun (WGS) entry which is preliminary data.</text>
</comment>
<feature type="compositionally biased region" description="Basic and acidic residues" evidence="1">
    <location>
        <begin position="404"/>
        <end position="416"/>
    </location>
</feature>
<feature type="region of interest" description="Disordered" evidence="1">
    <location>
        <begin position="342"/>
        <end position="472"/>
    </location>
</feature>
<feature type="compositionally biased region" description="Basic and acidic residues" evidence="1">
    <location>
        <begin position="600"/>
        <end position="609"/>
    </location>
</feature>
<dbReference type="Proteomes" id="UP000813824">
    <property type="component" value="Unassembled WGS sequence"/>
</dbReference>
<gene>
    <name evidence="2" type="ORF">BXZ70DRAFT_903686</name>
</gene>
<proteinExistence type="predicted"/>
<sequence>MSAVTSPTRPWTVAPLLRIVVRCWKGKVAFPGRVAEGVTGDMNVELDASQPADVDAIREVPCKRVHIEIRASFGGNNIMGDLPLKYVRMNVKFWMENVRTRGGVTGVTGWGLELDMPSLGDDARMARVPSQMACKSIFVGIMSGKGKGSGEIWCAIYCVTGMPSHDSSTRPALSVCRALPSPKSSQTTSPTPSPAVADSDKPLVHKYPIPACSRKHCQVYCSDECESLDATSPSASASSSAYPSPYLRSTMNAPGNLADIPPLVPSALGGSKAHRGHRAQYSISSSSTSSAGWSALSDEEDEDASYPHVNIEGENSFVPEGYGEGSLKSSLHPHSALLYARRPSTTNHRSTIPLLHKRASSTSSPLTAPVKSPLRVPLSSPTAEDDLSDVPPMSLSSSVSSTRSRKDTVRPAKKDTVSASAHDASEDPTVSNKRRTRNRTSLPAYFSLLQMSPSSPPTSQSSSSSNSRQALANLSQSLRASPATPRLAHPLLHTAHAHAEPASRSATTVETTPRGRFERRNPETRSISGRRSLGRSPPRQPSRTKASSPSPCRHHPPLGSQARARLDSVEKVFEWVSNSPSHLRGRTVTRRNSSPPAKPNKRELAKDTGAVRDLYTRCMQQAVLDDEEMQRPRRKEDIRGRRTTGELDDLETNPDAPGYGNGRSGLKTRERQRGRTAGFR</sequence>
<feature type="region of interest" description="Disordered" evidence="1">
    <location>
        <begin position="179"/>
        <end position="201"/>
    </location>
</feature>
<feature type="compositionally biased region" description="Low complexity" evidence="1">
    <location>
        <begin position="279"/>
        <end position="296"/>
    </location>
</feature>
<protein>
    <submittedName>
        <fullName evidence="2">Uncharacterized protein</fullName>
    </submittedName>
</protein>
<reference evidence="2" key="1">
    <citation type="journal article" date="2021" name="New Phytol.">
        <title>Evolutionary innovations through gain and loss of genes in the ectomycorrhizal Boletales.</title>
        <authorList>
            <person name="Wu G."/>
            <person name="Miyauchi S."/>
            <person name="Morin E."/>
            <person name="Kuo A."/>
            <person name="Drula E."/>
            <person name="Varga T."/>
            <person name="Kohler A."/>
            <person name="Feng B."/>
            <person name="Cao Y."/>
            <person name="Lipzen A."/>
            <person name="Daum C."/>
            <person name="Hundley H."/>
            <person name="Pangilinan J."/>
            <person name="Johnson J."/>
            <person name="Barry K."/>
            <person name="LaButti K."/>
            <person name="Ng V."/>
            <person name="Ahrendt S."/>
            <person name="Min B."/>
            <person name="Choi I.G."/>
            <person name="Park H."/>
            <person name="Plett J.M."/>
            <person name="Magnuson J."/>
            <person name="Spatafora J.W."/>
            <person name="Nagy L.G."/>
            <person name="Henrissat B."/>
            <person name="Grigoriev I.V."/>
            <person name="Yang Z.L."/>
            <person name="Xu J."/>
            <person name="Martin F.M."/>
        </authorList>
    </citation>
    <scope>NUCLEOTIDE SEQUENCE</scope>
    <source>
        <strain evidence="2">KKN 215</strain>
    </source>
</reference>
<feature type="region of interest" description="Disordered" evidence="1">
    <location>
        <begin position="623"/>
        <end position="680"/>
    </location>
</feature>
<accession>A0A8K0XU58</accession>
<feature type="compositionally biased region" description="Low complexity" evidence="1">
    <location>
        <begin position="525"/>
        <end position="543"/>
    </location>
</feature>
<feature type="compositionally biased region" description="Basic and acidic residues" evidence="1">
    <location>
        <begin position="629"/>
        <end position="645"/>
    </location>
</feature>
<evidence type="ECO:0000313" key="2">
    <source>
        <dbReference type="EMBL" id="KAH8106875.1"/>
    </source>
</evidence>
<dbReference type="EMBL" id="JAEVFJ010000002">
    <property type="protein sequence ID" value="KAH8106875.1"/>
    <property type="molecule type" value="Genomic_DNA"/>
</dbReference>
<feature type="compositionally biased region" description="Low complexity" evidence="1">
    <location>
        <begin position="447"/>
        <end position="472"/>
    </location>
</feature>
<evidence type="ECO:0000313" key="3">
    <source>
        <dbReference type="Proteomes" id="UP000813824"/>
    </source>
</evidence>
<name>A0A8K0XU58_9AGAR</name>
<feature type="compositionally biased region" description="Basic and acidic residues" evidence="1">
    <location>
        <begin position="513"/>
        <end position="523"/>
    </location>
</feature>
<dbReference type="AlphaFoldDB" id="A0A8K0XU58"/>
<feature type="region of interest" description="Disordered" evidence="1">
    <location>
        <begin position="278"/>
        <end position="303"/>
    </location>
</feature>
<feature type="compositionally biased region" description="Low complexity" evidence="1">
    <location>
        <begin position="389"/>
        <end position="402"/>
    </location>
</feature>
<keyword evidence="3" id="KW-1185">Reference proteome</keyword>
<dbReference type="OrthoDB" id="2984747at2759"/>
<feature type="compositionally biased region" description="Low complexity" evidence="1">
    <location>
        <begin position="180"/>
        <end position="190"/>
    </location>
</feature>
<feature type="region of interest" description="Disordered" evidence="1">
    <location>
        <begin position="495"/>
        <end position="560"/>
    </location>
</feature>
<feature type="region of interest" description="Disordered" evidence="1">
    <location>
        <begin position="579"/>
        <end position="609"/>
    </location>
</feature>
<evidence type="ECO:0000256" key="1">
    <source>
        <dbReference type="SAM" id="MobiDB-lite"/>
    </source>
</evidence>